<accession>A0A1Y6K5A1</accession>
<organism evidence="1 2">
    <name type="scientific">Candidatus Brevifilum fermentans</name>
    <dbReference type="NCBI Taxonomy" id="1986204"/>
    <lineage>
        <taxon>Bacteria</taxon>
        <taxon>Bacillati</taxon>
        <taxon>Chloroflexota</taxon>
        <taxon>Anaerolineae</taxon>
        <taxon>Anaerolineales</taxon>
        <taxon>Anaerolineaceae</taxon>
        <taxon>Candidatus Brevifilum</taxon>
    </lineage>
</organism>
<proteinExistence type="predicted"/>
<evidence type="ECO:0000313" key="2">
    <source>
        <dbReference type="Proteomes" id="UP000195514"/>
    </source>
</evidence>
<gene>
    <name evidence="1" type="ORF">CFX1CAM_0993</name>
</gene>
<dbReference type="Proteomes" id="UP000195514">
    <property type="component" value="Chromosome I"/>
</dbReference>
<protein>
    <submittedName>
        <fullName evidence="1">Uncharacterized protein</fullName>
    </submittedName>
</protein>
<dbReference type="EMBL" id="LT859958">
    <property type="protein sequence ID" value="SMX54058.1"/>
    <property type="molecule type" value="Genomic_DNA"/>
</dbReference>
<sequence length="159" mass="18659">MTEKKTFRKASLQQVRQAGIYFSVAELNKRGVSATPVKKKSKIVIIADNHDKSRSITLRVKSKRSRVWQSSIMDGQPMMPKSDESNFWVFVSLGNYDEHPKFWVVPNWWIKNDIYLAHQEYLKKHGGTRPVTPDSTHHSIDESRLSEWQDRWDILDIFN</sequence>
<reference evidence="2" key="1">
    <citation type="submission" date="2017-05" db="EMBL/GenBank/DDBJ databases">
        <authorList>
            <person name="Kirkegaard R."/>
            <person name="Mcilroy J S."/>
        </authorList>
    </citation>
    <scope>NUCLEOTIDE SEQUENCE [LARGE SCALE GENOMIC DNA]</scope>
</reference>
<dbReference type="KEGG" id="abat:CFX1CAM_0993"/>
<dbReference type="RefSeq" id="WP_157891718.1">
    <property type="nucleotide sequence ID" value="NZ_LT859958.1"/>
</dbReference>
<name>A0A1Y6K5A1_9CHLR</name>
<dbReference type="AlphaFoldDB" id="A0A1Y6K5A1"/>
<keyword evidence="2" id="KW-1185">Reference proteome</keyword>
<evidence type="ECO:0000313" key="1">
    <source>
        <dbReference type="EMBL" id="SMX54058.1"/>
    </source>
</evidence>
<dbReference type="OrthoDB" id="159933at2"/>